<keyword evidence="3" id="KW-1185">Reference proteome</keyword>
<reference evidence="2 3" key="1">
    <citation type="journal article" date="2012" name="Science">
        <title>The Paleozoic origin of enzymatic lignin decomposition reconstructed from 31 fungal genomes.</title>
        <authorList>
            <person name="Floudas D."/>
            <person name="Binder M."/>
            <person name="Riley R."/>
            <person name="Barry K."/>
            <person name="Blanchette R.A."/>
            <person name="Henrissat B."/>
            <person name="Martinez A.T."/>
            <person name="Otillar R."/>
            <person name="Spatafora J.W."/>
            <person name="Yadav J.S."/>
            <person name="Aerts A."/>
            <person name="Benoit I."/>
            <person name="Boyd A."/>
            <person name="Carlson A."/>
            <person name="Copeland A."/>
            <person name="Coutinho P.M."/>
            <person name="de Vries R.P."/>
            <person name="Ferreira P."/>
            <person name="Findley K."/>
            <person name="Foster B."/>
            <person name="Gaskell J."/>
            <person name="Glotzer D."/>
            <person name="Gorecki P."/>
            <person name="Heitman J."/>
            <person name="Hesse C."/>
            <person name="Hori C."/>
            <person name="Igarashi K."/>
            <person name="Jurgens J.A."/>
            <person name="Kallen N."/>
            <person name="Kersten P."/>
            <person name="Kohler A."/>
            <person name="Kuees U."/>
            <person name="Kumar T.K.A."/>
            <person name="Kuo A."/>
            <person name="LaButti K."/>
            <person name="Larrondo L.F."/>
            <person name="Lindquist E."/>
            <person name="Ling A."/>
            <person name="Lombard V."/>
            <person name="Lucas S."/>
            <person name="Lundell T."/>
            <person name="Martin R."/>
            <person name="McLaughlin D.J."/>
            <person name="Morgenstern I."/>
            <person name="Morin E."/>
            <person name="Murat C."/>
            <person name="Nagy L.G."/>
            <person name="Nolan M."/>
            <person name="Ohm R.A."/>
            <person name="Patyshakuliyeva A."/>
            <person name="Rokas A."/>
            <person name="Ruiz-Duenas F.J."/>
            <person name="Sabat G."/>
            <person name="Salamov A."/>
            <person name="Samejima M."/>
            <person name="Schmutz J."/>
            <person name="Slot J.C."/>
            <person name="St John F."/>
            <person name="Stenlid J."/>
            <person name="Sun H."/>
            <person name="Sun S."/>
            <person name="Syed K."/>
            <person name="Tsang A."/>
            <person name="Wiebenga A."/>
            <person name="Young D."/>
            <person name="Pisabarro A."/>
            <person name="Eastwood D.C."/>
            <person name="Martin F."/>
            <person name="Cullen D."/>
            <person name="Grigoriev I.V."/>
            <person name="Hibbett D.S."/>
        </authorList>
    </citation>
    <scope>NUCLEOTIDE SEQUENCE [LARGE SCALE GENOMIC DNA]</scope>
    <source>
        <strain evidence="2 3">ATCC 11539</strain>
    </source>
</reference>
<feature type="compositionally biased region" description="Basic and acidic residues" evidence="1">
    <location>
        <begin position="40"/>
        <end position="49"/>
    </location>
</feature>
<protein>
    <submittedName>
        <fullName evidence="2">Uncharacterized protein</fullName>
    </submittedName>
</protein>
<dbReference type="EMBL" id="KB469306">
    <property type="protein sequence ID" value="EPQ53096.1"/>
    <property type="molecule type" value="Genomic_DNA"/>
</dbReference>
<dbReference type="RefSeq" id="XP_007868398.1">
    <property type="nucleotide sequence ID" value="XM_007870207.1"/>
</dbReference>
<feature type="region of interest" description="Disordered" evidence="1">
    <location>
        <begin position="189"/>
        <end position="238"/>
    </location>
</feature>
<proteinExistence type="predicted"/>
<accession>S7PZK7</accession>
<evidence type="ECO:0000256" key="1">
    <source>
        <dbReference type="SAM" id="MobiDB-lite"/>
    </source>
</evidence>
<evidence type="ECO:0000313" key="2">
    <source>
        <dbReference type="EMBL" id="EPQ53096.1"/>
    </source>
</evidence>
<feature type="region of interest" description="Disordered" evidence="1">
    <location>
        <begin position="1"/>
        <end position="54"/>
    </location>
</feature>
<sequence length="238" mass="25622">MSPLADTPMVDAEAAPVDAPELVSSPPKASSGDATAMCHSRTEEERRLLNGEAAPTSRFATFFKQPSSEARKITNQKNDLEDQVRRIESKPTMDGTTLSTPSIQSKHAAVTDIPAFKCKGLVAPLTPKEWFRMFHEIHSMPEHETSKPDPRISFAALNAFEMLKQAFATNTMAGVYGGSAAVDDDYCSTVVPDERSSEDSSSTPTPPDGELNSICSPTGPSPRPASSPSTLPSRLRNI</sequence>
<dbReference type="GeneID" id="19302294"/>
<dbReference type="AlphaFoldDB" id="S7PZK7"/>
<dbReference type="HOGENOM" id="CLU_1165939_0_0_1"/>
<dbReference type="Proteomes" id="UP000030669">
    <property type="component" value="Unassembled WGS sequence"/>
</dbReference>
<evidence type="ECO:0000313" key="3">
    <source>
        <dbReference type="Proteomes" id="UP000030669"/>
    </source>
</evidence>
<organism evidence="2 3">
    <name type="scientific">Gloeophyllum trabeum (strain ATCC 11539 / FP-39264 / Madison 617)</name>
    <name type="common">Brown rot fungus</name>
    <dbReference type="NCBI Taxonomy" id="670483"/>
    <lineage>
        <taxon>Eukaryota</taxon>
        <taxon>Fungi</taxon>
        <taxon>Dikarya</taxon>
        <taxon>Basidiomycota</taxon>
        <taxon>Agaricomycotina</taxon>
        <taxon>Agaricomycetes</taxon>
        <taxon>Gloeophyllales</taxon>
        <taxon>Gloeophyllaceae</taxon>
        <taxon>Gloeophyllum</taxon>
    </lineage>
</organism>
<name>S7PZK7_GLOTA</name>
<dbReference type="KEGG" id="gtr:GLOTRDRAFT_131378"/>
<gene>
    <name evidence="2" type="ORF">GLOTRDRAFT_131378</name>
</gene>